<dbReference type="AlphaFoldDB" id="A0A858R8E5"/>
<evidence type="ECO:0000313" key="3">
    <source>
        <dbReference type="Proteomes" id="UP000501891"/>
    </source>
</evidence>
<organism evidence="2 3">
    <name type="scientific">Aerophototrophica crusticola</name>
    <dbReference type="NCBI Taxonomy" id="1709002"/>
    <lineage>
        <taxon>Bacteria</taxon>
        <taxon>Pseudomonadati</taxon>
        <taxon>Pseudomonadota</taxon>
        <taxon>Alphaproteobacteria</taxon>
        <taxon>Rhodospirillales</taxon>
        <taxon>Rhodospirillaceae</taxon>
        <taxon>Aerophototrophica</taxon>
    </lineage>
</organism>
<keyword evidence="3" id="KW-1185">Reference proteome</keyword>
<sequence>MKKLTALAVLALGLGYSGSALAECTLKDPPAVPDGKSAAEADMVAAQQAIKAYVTETQEFLACLEGESRGRMSGETTKRYNEASERMEKLASDFNKQLKAFKTK</sequence>
<keyword evidence="1" id="KW-0732">Signal</keyword>
<evidence type="ECO:0000313" key="2">
    <source>
        <dbReference type="EMBL" id="QJE73720.1"/>
    </source>
</evidence>
<feature type="chain" id="PRO_5032881023" evidence="1">
    <location>
        <begin position="23"/>
        <end position="104"/>
    </location>
</feature>
<dbReference type="KEGG" id="acru:HHL28_12030"/>
<evidence type="ECO:0000256" key="1">
    <source>
        <dbReference type="SAM" id="SignalP"/>
    </source>
</evidence>
<accession>A0A858R8E5</accession>
<protein>
    <submittedName>
        <fullName evidence="2">Uncharacterized protein</fullName>
    </submittedName>
</protein>
<dbReference type="EMBL" id="CP051775">
    <property type="protein sequence ID" value="QJE73720.1"/>
    <property type="molecule type" value="Genomic_DNA"/>
</dbReference>
<dbReference type="Proteomes" id="UP000501891">
    <property type="component" value="Chromosome"/>
</dbReference>
<reference evidence="2" key="1">
    <citation type="submission" date="2020-04" db="EMBL/GenBank/DDBJ databases">
        <title>A desert anoxygenic phototrophic bacterium fixes CO2 using RubisCO under aerobic conditions.</title>
        <authorList>
            <person name="Tang K."/>
        </authorList>
    </citation>
    <scope>NUCLEOTIDE SEQUENCE [LARGE SCALE GENOMIC DNA]</scope>
    <source>
        <strain evidence="2">MIMtkB3</strain>
    </source>
</reference>
<feature type="signal peptide" evidence="1">
    <location>
        <begin position="1"/>
        <end position="22"/>
    </location>
</feature>
<name>A0A858R8E5_9PROT</name>
<proteinExistence type="predicted"/>
<gene>
    <name evidence="2" type="ORF">HHL28_12030</name>
</gene>